<dbReference type="InterPro" id="IPR000198">
    <property type="entry name" value="RhoGAP_dom"/>
</dbReference>
<feature type="region of interest" description="Disordered" evidence="6">
    <location>
        <begin position="273"/>
        <end position="337"/>
    </location>
</feature>
<keyword evidence="4" id="KW-0440">LIM domain</keyword>
<dbReference type="Gene3D" id="2.10.110.10">
    <property type="entry name" value="Cysteine Rich Protein"/>
    <property type="match status" value="2"/>
</dbReference>
<evidence type="ECO:0008006" key="11">
    <source>
        <dbReference type="Google" id="ProtNLM"/>
    </source>
</evidence>
<dbReference type="InterPro" id="IPR001781">
    <property type="entry name" value="Znf_LIM"/>
</dbReference>
<dbReference type="Proteomes" id="UP000183365">
    <property type="component" value="Unassembled WGS sequence"/>
</dbReference>
<sequence>MGASKNIDESRSHTPPFLNNKSGKSESSSSSVTSYTCKNCEQPITSGHAYELGDEARWHIDCFQCNKCNKKLSNESDFLVLSTGALVCYECSDRCTICKSKIDELAIILSNSDEAYCRNCFKCSRCDDKISNLRYAKTKKGLYCINCHEKLIEKRKRYKLQQLNKANESRKSSASIPESDDGSEFDFSRVSSYEEARDLSNKAKNKIKQLPTVPLSELRKRREMSNNENWNGSERPRIASTDSDLFRYKPPDISEKTKFSSSESLINLSAHTTAENSPVVQQGHFATRSKEKLHESKQSTQSGLRSAPKIDIKTSDVDDESTFEVDKENRSVPPRSQPLYHARTLSQQKNELEMMTSPTVLGNKNVKSTPSRKNNHSRKPSIDDVLASTIHNQSTIDSDLLLNKTPLRNAISEIEDDGYKQIDTSMFHNGDDTAFFMDNKAFLNDENVQMALKMTSEISPLKERTIESSQDEYMTAFNSSNDLNKSLNEESGKKQLGRSLSLKSPKNFLQSLTKSPKSESHKRTGSTDSQVPSLPNTFSKGNHMYSSNPTMPLSEQTLMDGQQAKMKLNMMMNTVKEKKQPATHQRSISASSALQRSLHSRQASLDYMNTPKTSGGDFEKEDDGFQFGNGGIKNTDISNRMLEMRKLNIDVYNLENTKRILANEVESLTNQKTKLLQELSDLNVSIKAAEEHMRGIGADNNVGQPISHGRSESIVSNVSTASDKASVSQNSNNGRFWKNIFQKVEKTTKGIDKNSIKMSSSVSQPVLNLIPNGGTNNAQMLPRDMDELIRREHEYNDIEGSDIDTYTKLSTISSQVVQVRDLSVIGYCKVEGHEGIPYIIRFFVDFLQNNINMMRQEGIYRKAASKILVERFEKALYEKYEAFIGDYKRKRQILDYNEFYLIINNIINEEKVFMDVHLLASCFKRFLRRLLVPVIPYTCYFDVINDIKTKLNLPKEHEQTLKLILSHMVEVSKLESENKMTKYNLAMVFAPSLVRDLDNEREMMDFKERVKFIEYLLNL</sequence>
<accession>A0A1L0FJV0</accession>
<dbReference type="PROSITE" id="PS50238">
    <property type="entry name" value="RHOGAP"/>
    <property type="match status" value="1"/>
</dbReference>
<dbReference type="SMART" id="SM00324">
    <property type="entry name" value="RhoGAP"/>
    <property type="match status" value="1"/>
</dbReference>
<feature type="region of interest" description="Disordered" evidence="6">
    <location>
        <begin position="479"/>
        <end position="554"/>
    </location>
</feature>
<dbReference type="GO" id="GO:0005096">
    <property type="term" value="F:GTPase activator activity"/>
    <property type="evidence" value="ECO:0007669"/>
    <property type="project" value="UniProtKB-KW"/>
</dbReference>
<feature type="coiled-coil region" evidence="5">
    <location>
        <begin position="651"/>
        <end position="692"/>
    </location>
</feature>
<feature type="compositionally biased region" description="Polar residues" evidence="6">
    <location>
        <begin position="582"/>
        <end position="603"/>
    </location>
</feature>
<feature type="region of interest" description="Disordered" evidence="6">
    <location>
        <begin position="577"/>
        <end position="622"/>
    </location>
</feature>
<dbReference type="OrthoDB" id="19923at2759"/>
<feature type="region of interest" description="Disordered" evidence="6">
    <location>
        <begin position="163"/>
        <end position="185"/>
    </location>
</feature>
<gene>
    <name evidence="9" type="ORF">HGUI_02062</name>
</gene>
<dbReference type="Pfam" id="PF00412">
    <property type="entry name" value="LIM"/>
    <property type="match status" value="2"/>
</dbReference>
<keyword evidence="3 4" id="KW-0862">Zinc</keyword>
<dbReference type="InterPro" id="IPR051025">
    <property type="entry name" value="RhoGAP"/>
</dbReference>
<dbReference type="PROSITE" id="PS00478">
    <property type="entry name" value="LIM_DOMAIN_1"/>
    <property type="match status" value="1"/>
</dbReference>
<evidence type="ECO:0000256" key="5">
    <source>
        <dbReference type="SAM" id="Coils"/>
    </source>
</evidence>
<evidence type="ECO:0000256" key="2">
    <source>
        <dbReference type="ARBA" id="ARBA00022723"/>
    </source>
</evidence>
<dbReference type="CDD" id="cd09395">
    <property type="entry name" value="LIM2_Rga"/>
    <property type="match status" value="1"/>
</dbReference>
<protein>
    <recommendedName>
        <fullName evidence="11">Rho-type GTPase-activating protein 1</fullName>
    </recommendedName>
</protein>
<evidence type="ECO:0000313" key="10">
    <source>
        <dbReference type="Proteomes" id="UP000183365"/>
    </source>
</evidence>
<dbReference type="PROSITE" id="PS50023">
    <property type="entry name" value="LIM_DOMAIN_2"/>
    <property type="match status" value="1"/>
</dbReference>
<dbReference type="PANTHER" id="PTHR15228">
    <property type="entry name" value="SPERMATHECAL PHYSIOLOGY VARIANT"/>
    <property type="match status" value="1"/>
</dbReference>
<keyword evidence="2 4" id="KW-0479">Metal-binding</keyword>
<keyword evidence="10" id="KW-1185">Reference proteome</keyword>
<dbReference type="Pfam" id="PF00620">
    <property type="entry name" value="RhoGAP"/>
    <property type="match status" value="1"/>
</dbReference>
<feature type="domain" description="LIM zinc-binding" evidence="7">
    <location>
        <begin position="35"/>
        <end position="98"/>
    </location>
</feature>
<dbReference type="CDD" id="cd09394">
    <property type="entry name" value="LIM1_Rga"/>
    <property type="match status" value="1"/>
</dbReference>
<feature type="region of interest" description="Disordered" evidence="6">
    <location>
        <begin position="1"/>
        <end position="29"/>
    </location>
</feature>
<evidence type="ECO:0000313" key="9">
    <source>
        <dbReference type="EMBL" id="SGZ39862.1"/>
    </source>
</evidence>
<evidence type="ECO:0000259" key="8">
    <source>
        <dbReference type="PROSITE" id="PS50238"/>
    </source>
</evidence>
<dbReference type="Gene3D" id="1.10.555.10">
    <property type="entry name" value="Rho GTPase activation protein"/>
    <property type="match status" value="1"/>
</dbReference>
<proteinExistence type="predicted"/>
<evidence type="ECO:0000259" key="7">
    <source>
        <dbReference type="PROSITE" id="PS50023"/>
    </source>
</evidence>
<name>A0A1L0FJV0_9ASCO</name>
<feature type="compositionally biased region" description="Polar residues" evidence="6">
    <location>
        <begin position="501"/>
        <end position="515"/>
    </location>
</feature>
<evidence type="ECO:0000256" key="3">
    <source>
        <dbReference type="ARBA" id="ARBA00022833"/>
    </source>
</evidence>
<feature type="compositionally biased region" description="Basic and acidic residues" evidence="6">
    <location>
        <begin position="1"/>
        <end position="12"/>
    </location>
</feature>
<keyword evidence="1" id="KW-0343">GTPase activation</keyword>
<dbReference type="AlphaFoldDB" id="A0A1L0FJV0"/>
<dbReference type="EMBL" id="FQNF01000032">
    <property type="protein sequence ID" value="SGZ39862.1"/>
    <property type="molecule type" value="Genomic_DNA"/>
</dbReference>
<feature type="compositionally biased region" description="Polar residues" evidence="6">
    <location>
        <begin position="163"/>
        <end position="176"/>
    </location>
</feature>
<dbReference type="CDD" id="cd00159">
    <property type="entry name" value="RhoGAP"/>
    <property type="match status" value="1"/>
</dbReference>
<dbReference type="GO" id="GO:0046872">
    <property type="term" value="F:metal ion binding"/>
    <property type="evidence" value="ECO:0007669"/>
    <property type="project" value="UniProtKB-KW"/>
</dbReference>
<evidence type="ECO:0000256" key="6">
    <source>
        <dbReference type="SAM" id="MobiDB-lite"/>
    </source>
</evidence>
<organism evidence="9 10">
    <name type="scientific">Hanseniaspora guilliermondii</name>
    <dbReference type="NCBI Taxonomy" id="56406"/>
    <lineage>
        <taxon>Eukaryota</taxon>
        <taxon>Fungi</taxon>
        <taxon>Dikarya</taxon>
        <taxon>Ascomycota</taxon>
        <taxon>Saccharomycotina</taxon>
        <taxon>Saccharomycetes</taxon>
        <taxon>Saccharomycodales</taxon>
        <taxon>Saccharomycodaceae</taxon>
        <taxon>Hanseniaspora</taxon>
    </lineage>
</organism>
<feature type="compositionally biased region" description="Basic and acidic residues" evidence="6">
    <location>
        <begin position="288"/>
        <end position="297"/>
    </location>
</feature>
<evidence type="ECO:0000256" key="4">
    <source>
        <dbReference type="PROSITE-ProRule" id="PRU00125"/>
    </source>
</evidence>
<dbReference type="GO" id="GO:0007165">
    <property type="term" value="P:signal transduction"/>
    <property type="evidence" value="ECO:0007669"/>
    <property type="project" value="InterPro"/>
</dbReference>
<dbReference type="PANTHER" id="PTHR15228:SF25">
    <property type="entry name" value="F-BAR DOMAIN-CONTAINING PROTEIN"/>
    <property type="match status" value="1"/>
</dbReference>
<evidence type="ECO:0000256" key="1">
    <source>
        <dbReference type="ARBA" id="ARBA00022468"/>
    </source>
</evidence>
<reference evidence="10" key="1">
    <citation type="submission" date="2016-11" db="EMBL/GenBank/DDBJ databases">
        <authorList>
            <person name="Guldener U."/>
        </authorList>
    </citation>
    <scope>NUCLEOTIDE SEQUENCE [LARGE SCALE GENOMIC DNA]</scope>
</reference>
<feature type="region of interest" description="Disordered" evidence="6">
    <location>
        <begin position="361"/>
        <end position="380"/>
    </location>
</feature>
<feature type="compositionally biased region" description="Polar residues" evidence="6">
    <location>
        <begin position="526"/>
        <end position="554"/>
    </location>
</feature>
<dbReference type="SMART" id="SM00132">
    <property type="entry name" value="LIM"/>
    <property type="match status" value="2"/>
</dbReference>
<keyword evidence="5" id="KW-0175">Coiled coil</keyword>
<dbReference type="VEuPathDB" id="FungiDB:HGUI_02062"/>
<feature type="compositionally biased region" description="Polar residues" evidence="6">
    <location>
        <begin position="361"/>
        <end position="372"/>
    </location>
</feature>
<dbReference type="SUPFAM" id="SSF48350">
    <property type="entry name" value="GTPase activation domain, GAP"/>
    <property type="match status" value="1"/>
</dbReference>
<dbReference type="InterPro" id="IPR008936">
    <property type="entry name" value="Rho_GTPase_activation_prot"/>
</dbReference>
<feature type="domain" description="Rho-GAP" evidence="8">
    <location>
        <begin position="820"/>
        <end position="1019"/>
    </location>
</feature>